<dbReference type="RefSeq" id="WP_311364442.1">
    <property type="nucleotide sequence ID" value="NZ_JAVRIC010000007.1"/>
</dbReference>
<dbReference type="PRINTS" id="PR00922">
    <property type="entry name" value="DADACBPTASE3"/>
</dbReference>
<dbReference type="EMBL" id="JAVRIC010000007">
    <property type="protein sequence ID" value="MDT0497048.1"/>
    <property type="molecule type" value="Genomic_DNA"/>
</dbReference>
<reference evidence="3 4" key="1">
    <citation type="submission" date="2023-09" db="EMBL/GenBank/DDBJ databases">
        <authorList>
            <person name="Rey-Velasco X."/>
        </authorList>
    </citation>
    <scope>NUCLEOTIDE SEQUENCE [LARGE SCALE GENOMIC DNA]</scope>
    <source>
        <strain evidence="3 4">W345</strain>
    </source>
</reference>
<dbReference type="GO" id="GO:0009002">
    <property type="term" value="F:serine-type D-Ala-D-Ala carboxypeptidase activity"/>
    <property type="evidence" value="ECO:0007669"/>
    <property type="project" value="UniProtKB-EC"/>
</dbReference>
<dbReference type="Gene3D" id="3.50.80.20">
    <property type="entry name" value="D-Ala-D-Ala carboxypeptidase C, peptidase S13"/>
    <property type="match status" value="1"/>
</dbReference>
<protein>
    <submittedName>
        <fullName evidence="3">D-alanyl-D-alanine carboxypeptidase/D-alanyl-D-alanine-endopeptidase</fullName>
        <ecNumber evidence="3">3.4.16.4</ecNumber>
    </submittedName>
</protein>
<sequence length="471" mass="49901">MTPVSRALAAWDSMRALEMRRGATVTAVAVDLDNGKVIQSLSPSLRLTPASLTKLVLAAAALDTWPADKTFATRILANGAIEGDSLIGDLMVVGEGDSTFDHQSLWFLAAQVKQAGISTVDGDLVINPLPFGPLACETKDRCEGMVRTHTSYNALPSAFGVDYGSWCLDVKPTLPGAAAQIFSCAGVGLPIPLSGSVNTATPLDSGLWLDRVTLPDGDTLSMGGGVASGVPVRLYRSMSDPALGGGLLLRQVLASLGVSVRGNVVVEPQPVPAKASLLAEMQGMPLREQIQRLLRYSNNYITDVLTLNIAAEQVLEPVSSLASASRNLSDLVQRALLAANHAEAGPPTLLSGSGLTPENRLSAQDLVAVLEYEYRRTETFPVYYAGLVVPGQAPYGYLKRGDTAWKERVALKTGTLSEPHSVFGTAGYLRKSNGGWIAFAVLANGAPHKPVPMRETLAAIRSDIDRLLARY</sequence>
<organism evidence="3 4">
    <name type="scientific">Banduia mediterranea</name>
    <dbReference type="NCBI Taxonomy" id="3075609"/>
    <lineage>
        <taxon>Bacteria</taxon>
        <taxon>Pseudomonadati</taxon>
        <taxon>Pseudomonadota</taxon>
        <taxon>Gammaproteobacteria</taxon>
        <taxon>Nevskiales</taxon>
        <taxon>Algiphilaceae</taxon>
        <taxon>Banduia</taxon>
    </lineage>
</organism>
<keyword evidence="3" id="KW-0121">Carboxypeptidase</keyword>
<dbReference type="EC" id="3.4.16.4" evidence="3"/>
<dbReference type="Gene3D" id="3.40.710.10">
    <property type="entry name" value="DD-peptidase/beta-lactamase superfamily"/>
    <property type="match status" value="2"/>
</dbReference>
<dbReference type="SUPFAM" id="SSF56601">
    <property type="entry name" value="beta-lactamase/transpeptidase-like"/>
    <property type="match status" value="1"/>
</dbReference>
<keyword evidence="3" id="KW-0645">Protease</keyword>
<evidence type="ECO:0000313" key="3">
    <source>
        <dbReference type="EMBL" id="MDT0497048.1"/>
    </source>
</evidence>
<evidence type="ECO:0000256" key="1">
    <source>
        <dbReference type="ARBA" id="ARBA00006096"/>
    </source>
</evidence>
<evidence type="ECO:0000313" key="4">
    <source>
        <dbReference type="Proteomes" id="UP001254608"/>
    </source>
</evidence>
<dbReference type="Proteomes" id="UP001254608">
    <property type="component" value="Unassembled WGS sequence"/>
</dbReference>
<gene>
    <name evidence="3" type="primary">dacB</name>
    <name evidence="3" type="ORF">RM530_06665</name>
</gene>
<dbReference type="InterPro" id="IPR000667">
    <property type="entry name" value="Peptidase_S13"/>
</dbReference>
<keyword evidence="2 3" id="KW-0378">Hydrolase</keyword>
<dbReference type="NCBIfam" id="TIGR00666">
    <property type="entry name" value="PBP4"/>
    <property type="match status" value="1"/>
</dbReference>
<accession>A0ABU2WGP4</accession>
<evidence type="ECO:0000256" key="2">
    <source>
        <dbReference type="ARBA" id="ARBA00022801"/>
    </source>
</evidence>
<comment type="similarity">
    <text evidence="1">Belongs to the peptidase S13 family.</text>
</comment>
<dbReference type="PANTHER" id="PTHR30023">
    <property type="entry name" value="D-ALANYL-D-ALANINE CARBOXYPEPTIDASE"/>
    <property type="match status" value="1"/>
</dbReference>
<comment type="caution">
    <text evidence="3">The sequence shown here is derived from an EMBL/GenBank/DDBJ whole genome shotgun (WGS) entry which is preliminary data.</text>
</comment>
<keyword evidence="4" id="KW-1185">Reference proteome</keyword>
<name>A0ABU2WGP4_9GAMM</name>
<dbReference type="Pfam" id="PF02113">
    <property type="entry name" value="Peptidase_S13"/>
    <property type="match status" value="1"/>
</dbReference>
<proteinExistence type="inferred from homology"/>
<dbReference type="PANTHER" id="PTHR30023:SF0">
    <property type="entry name" value="PENICILLIN-SENSITIVE CARBOXYPEPTIDASE A"/>
    <property type="match status" value="1"/>
</dbReference>
<dbReference type="InterPro" id="IPR012338">
    <property type="entry name" value="Beta-lactam/transpept-like"/>
</dbReference>